<dbReference type="PANTHER" id="PTHR43685:SF11">
    <property type="entry name" value="GLYCOSYLTRANSFERASE TAGX-RELATED"/>
    <property type="match status" value="1"/>
</dbReference>
<evidence type="ECO:0000259" key="1">
    <source>
        <dbReference type="Pfam" id="PF00535"/>
    </source>
</evidence>
<dbReference type="InterPro" id="IPR007739">
    <property type="entry name" value="RgpF"/>
</dbReference>
<proteinExistence type="predicted"/>
<dbReference type="InterPro" id="IPR003737">
    <property type="entry name" value="GlcNAc_PI_deacetylase-related"/>
</dbReference>
<dbReference type="Gene3D" id="3.90.550.10">
    <property type="entry name" value="Spore Coat Polysaccharide Biosynthesis Protein SpsA, Chain A"/>
    <property type="match status" value="1"/>
</dbReference>
<dbReference type="Pfam" id="PF02585">
    <property type="entry name" value="PIG-L"/>
    <property type="match status" value="1"/>
</dbReference>
<dbReference type="EMBL" id="FSRO01000001">
    <property type="protein sequence ID" value="SIO12144.1"/>
    <property type="molecule type" value="Genomic_DNA"/>
</dbReference>
<dbReference type="STRING" id="44575.SAMN05216419_1002118"/>
<protein>
    <submittedName>
        <fullName evidence="2">Glycosyl transferase family 2</fullName>
    </submittedName>
</protein>
<dbReference type="eggNOG" id="COG5610">
    <property type="taxonomic scope" value="Bacteria"/>
</dbReference>
<dbReference type="eggNOG" id="COG1216">
    <property type="taxonomic scope" value="Bacteria"/>
</dbReference>
<accession>A0A1N6GX68</accession>
<dbReference type="InterPro" id="IPR024078">
    <property type="entry name" value="LmbE-like_dom_sf"/>
</dbReference>
<dbReference type="InterPro" id="IPR036412">
    <property type="entry name" value="HAD-like_sf"/>
</dbReference>
<dbReference type="SUPFAM" id="SSF56784">
    <property type="entry name" value="HAD-like"/>
    <property type="match status" value="1"/>
</dbReference>
<name>A0A1N6GX68_9PROT</name>
<gene>
    <name evidence="2" type="ORF">SAMN02743940_0912</name>
</gene>
<dbReference type="InterPro" id="IPR001173">
    <property type="entry name" value="Glyco_trans_2-like"/>
</dbReference>
<dbReference type="InterPro" id="IPR023214">
    <property type="entry name" value="HAD_sf"/>
</dbReference>
<dbReference type="Proteomes" id="UP000185062">
    <property type="component" value="Unassembled WGS sequence"/>
</dbReference>
<dbReference type="GO" id="GO:0016740">
    <property type="term" value="F:transferase activity"/>
    <property type="evidence" value="ECO:0007669"/>
    <property type="project" value="UniProtKB-KW"/>
</dbReference>
<keyword evidence="2" id="KW-0808">Transferase</keyword>
<dbReference type="SUPFAM" id="SSF102588">
    <property type="entry name" value="LmbE-like"/>
    <property type="match status" value="1"/>
</dbReference>
<dbReference type="eggNOG" id="COG2120">
    <property type="taxonomic scope" value="Bacteria"/>
</dbReference>
<feature type="domain" description="Glycosyltransferase 2-like" evidence="1">
    <location>
        <begin position="255"/>
        <end position="362"/>
    </location>
</feature>
<dbReference type="Pfam" id="PF00535">
    <property type="entry name" value="Glycos_transf_2"/>
    <property type="match status" value="1"/>
</dbReference>
<dbReference type="InterPro" id="IPR029044">
    <property type="entry name" value="Nucleotide-diphossugar_trans"/>
</dbReference>
<evidence type="ECO:0000313" key="2">
    <source>
        <dbReference type="EMBL" id="SIO12144.1"/>
    </source>
</evidence>
<dbReference type="SUPFAM" id="SSF53448">
    <property type="entry name" value="Nucleotide-diphospho-sugar transferases"/>
    <property type="match status" value="1"/>
</dbReference>
<dbReference type="RefSeq" id="WP_051537482.1">
    <property type="nucleotide sequence ID" value="NZ_FSRO01000001.1"/>
</dbReference>
<dbReference type="eggNOG" id="COG3754">
    <property type="taxonomic scope" value="Bacteria"/>
</dbReference>
<dbReference type="Gene3D" id="3.40.50.1000">
    <property type="entry name" value="HAD superfamily/HAD-like"/>
    <property type="match status" value="1"/>
</dbReference>
<reference evidence="2 3" key="1">
    <citation type="submission" date="2016-12" db="EMBL/GenBank/DDBJ databases">
        <authorList>
            <person name="Song W.-J."/>
            <person name="Kurnit D.M."/>
        </authorList>
    </citation>
    <scope>NUCLEOTIDE SEQUENCE [LARGE SCALE GENOMIC DNA]</scope>
    <source>
        <strain evidence="2 3">ATCC 49181</strain>
    </source>
</reference>
<dbReference type="PANTHER" id="PTHR43685">
    <property type="entry name" value="GLYCOSYLTRANSFERASE"/>
    <property type="match status" value="1"/>
</dbReference>
<sequence length="1545" mass="175088">MENLLVPYQAVNQIPCTRALIFAPHPDDEVFGCGGAILHHIERGIPVGVIILSDGAYGISDEKVADYTLQRQNESRAAAAVLGYGTPIFWQYRDREIRYSEKLIQKIMTTITEAGADLVYAPSVFEMHPDHRALGMVVVEAVRRFGRTVRLALYEIGIPLHPNLLLDISALAARKLTAMECFKSQNTIQRYDLDIAALNRYRTYTLPATVTAAEAYILVTAENLLHDPFKLYQSEHVRQKALGLTLDNRDTSLVSVIIRSMDRPTLSDALDSVALQTYANIEVVVVNAKGIDHGALNKWCGPFPLRLVSQDEPLNRSQAANIGLQSARGDYLIFLDDDDLFYPEHITALVTALQNHPDTHCAYAGVRVEHYIDGQLETLAEFNEPFDLHRLWGRNFIPMHAMLFAHSLVTEHCCFDETLALFEDWDFWLQLSQHSKIMHVNKISAVYRNHGHSGLGLKQDSDLLRKSRGQIYDKWKAILTGAQLDDLIEYRETLIANLRNQSTELHDRLTESHNQLMETRSQLATLHEQLRQDDNRITTLQEQRNQLLHDISASRTREKSLRATIDDLVHSTSWRISAPLRFLARIVRGQHREAFTGVQRRFKPFLKALYWYLPARWRNRLLTCAYRTAGPLFTGMPHYESWRTGAHNSAAQFLATPEGQLTGMIDLANVMPLAQAPAGNIAIHAHIFYADLATELAKLLHHMPFPYDLFVSVPDEKTDNLCRKTFSGLPRLRALRVTIVANRGRDIAPFFSTLGEALQQYDYIAHIHSKKSLYNQGATNGWREYLLSNLFGSETQIRKIFTLLTHEDKIGLVYPQNFSGLPYSASTWLSNRALGRAWCQRLGITPIPAGYFDYPAGSMFWARSEALQPLFKAGIKIEDFPEEAGQTDATLAHCLERLLVLVSRHAGYNSLILRDVQSDSWSRWRFEQYLARRQDHIQTMLADPTLRVVVFDIFDTLLIRPLLNPEDIKSIIARHADETSGKLYLKWRATAEAHARQKAGRDIGLDAIFKELSILSELPAETIAQLRHLEETIELEAVMPRPEVIALFNLALQLDKQVILASDMYLPRSTIETMLNNHAITGWRTFYLSSDTGLRKDTGDLYQHILTQEQVAPDEILVIGDNEHSDVQIPYDIGMRIWHVLRPVELARAIPRLSPLIERALHQDHLNTQLTLGMIVQANFQPLFFPRFDPADLVPATPWAIGYTVAGPLVLSFVQWLAAKASADGMQCLYFLAREGQILKLVYDRWVANDTQAIASDYLVLSRRTVTVPMISNLDDILEIARVRYFPNSLSEFIHERYGVTLSHAECAELAQQKLWPEHKLVTVEDQDIHHLVPVLGALEARILAQAQAERPGLLAYLQQLGLNTISAPAIVDIGYAATIQGRLNRLMNKAIHGYYLVTEERAQTIATQYNVIAQGCFGHYVNAFEQPPTILKQSFSLEKLLSADDAQIICYRLENTDKIIPEFRHLSDAEHQAMATRAEIRRGIMDFVDQSIAVRDKLLHDFEVPPDVANTLFEAFIEHPSQSEQNILGALTLDDYYCGRGLVS</sequence>
<keyword evidence="3" id="KW-1185">Reference proteome</keyword>
<evidence type="ECO:0000313" key="3">
    <source>
        <dbReference type="Proteomes" id="UP000185062"/>
    </source>
</evidence>
<organism evidence="2 3">
    <name type="scientific">Nitrosomonas cryotolerans ATCC 49181</name>
    <dbReference type="NCBI Taxonomy" id="1131553"/>
    <lineage>
        <taxon>Bacteria</taxon>
        <taxon>Pseudomonadati</taxon>
        <taxon>Pseudomonadota</taxon>
        <taxon>Betaproteobacteria</taxon>
        <taxon>Nitrosomonadales</taxon>
        <taxon>Nitrosomonadaceae</taxon>
        <taxon>Nitrosomonas</taxon>
    </lineage>
</organism>
<dbReference type="InterPro" id="IPR050834">
    <property type="entry name" value="Glycosyltransf_2"/>
</dbReference>
<dbReference type="Gene3D" id="3.40.50.10320">
    <property type="entry name" value="LmbE-like"/>
    <property type="match status" value="1"/>
</dbReference>
<dbReference type="Pfam" id="PF05045">
    <property type="entry name" value="RgpF"/>
    <property type="match status" value="1"/>
</dbReference>